<dbReference type="Gene3D" id="3.40.50.300">
    <property type="entry name" value="P-loop containing nucleotide triphosphate hydrolases"/>
    <property type="match status" value="1"/>
</dbReference>
<dbReference type="InterPro" id="IPR003959">
    <property type="entry name" value="ATPase_AAA_core"/>
</dbReference>
<dbReference type="EMBL" id="AP024483">
    <property type="protein sequence ID" value="BCS83369.1"/>
    <property type="molecule type" value="Genomic_DNA"/>
</dbReference>
<dbReference type="Pfam" id="PF00004">
    <property type="entry name" value="AAA"/>
    <property type="match status" value="1"/>
</dbReference>
<dbReference type="InterPro" id="IPR050747">
    <property type="entry name" value="Mitochondrial_chaperone_BCS1"/>
</dbReference>
<reference evidence="3 4" key="1">
    <citation type="submission" date="2021-02" db="EMBL/GenBank/DDBJ databases">
        <title>Cotonvirus japonicus, which uses Golgi apparatus of host cells for its virion factory, phylogenetically links tailed tupanvirus and icosahedral mimivirus.</title>
        <authorList>
            <person name="Takahashi H."/>
            <person name="Fukaya S."/>
            <person name="Song C."/>
            <person name="Murata K."/>
            <person name="Takemura M."/>
        </authorList>
    </citation>
    <scope>NUCLEOTIDE SEQUENCE [LARGE SCALE GENOMIC DNA]</scope>
</reference>
<dbReference type="PANTHER" id="PTHR23070">
    <property type="entry name" value="BCS1 AAA-TYPE ATPASE"/>
    <property type="match status" value="1"/>
</dbReference>
<evidence type="ECO:0000313" key="3">
    <source>
        <dbReference type="EMBL" id="BCS83369.1"/>
    </source>
</evidence>
<dbReference type="SMART" id="SM00382">
    <property type="entry name" value="AAA"/>
    <property type="match status" value="1"/>
</dbReference>
<accession>A0ABM7NTB5</accession>
<dbReference type="InterPro" id="IPR003960">
    <property type="entry name" value="ATPase_AAA_CS"/>
</dbReference>
<dbReference type="GeneID" id="80558574"/>
<protein>
    <submittedName>
        <fullName evidence="3">AAA family ATPase</fullName>
    </submittedName>
</protein>
<organism evidence="3 4">
    <name type="scientific">Cotonvirus japonicus</name>
    <dbReference type="NCBI Taxonomy" id="2811091"/>
    <lineage>
        <taxon>Viruses</taxon>
        <taxon>Varidnaviria</taxon>
        <taxon>Bamfordvirae</taxon>
        <taxon>Nucleocytoviricota</taxon>
        <taxon>Megaviricetes</taxon>
        <taxon>Imitervirales</taxon>
        <taxon>Mimiviridae</taxon>
        <taxon>Megamimivirinae</taxon>
        <taxon>Cotonvirus</taxon>
        <taxon>Cotonvirus japonicum</taxon>
    </lineage>
</organism>
<feature type="domain" description="AAA+ ATPase" evidence="2">
    <location>
        <begin position="275"/>
        <end position="440"/>
    </location>
</feature>
<dbReference type="InterPro" id="IPR003593">
    <property type="entry name" value="AAA+_ATPase"/>
</dbReference>
<dbReference type="InterPro" id="IPR027417">
    <property type="entry name" value="P-loop_NTPase"/>
</dbReference>
<sequence length="499" mass="58876">MNLNTNTNNIGQTLQFGLMSKLNTGNPIIDSVIHVFIYSTVASIMVNIQNIFDFNNIKRLIYRACRWLFSLINIYIRKQEFSTREVQIEYITEEKTYNELYKAMDWYISVNTITDNDSNIMRMCIDEPIEKIGDVIPKVKSRPCINTSQYFDYKNYKINYVTNKQLITVYGDKERKRENYVITLTVEMDKKCRENILEDFCNIVMEKYINNKRKVVWRQNVYVNDENGTWKNSVSNNNRKMETVVLQNGLLNKIKNDIDDFVNSENWYLDWGHSYTRGYFLYGKPGCGKTSLIKAVSLYLKRHIHYLMLNNVRDDNSLIKLFSEIDFRQTVLVIEDIDCMSDVVLDRDQTKPEYDAIMREIQAIKESNTNQNNQNNQINYNKNNSKNSKLTLSCLLNILDGLHSNHGRIMFVTTNKPEVLDKAILRPGRIDLKIPFEYCTKQQIHDIYEMIYRTEIDINVFNDIDENVYSPAQVIAFFANHKNNPEYVIENFDKINEFN</sequence>
<evidence type="ECO:0000313" key="4">
    <source>
        <dbReference type="Proteomes" id="UP001321479"/>
    </source>
</evidence>
<evidence type="ECO:0000259" key="2">
    <source>
        <dbReference type="SMART" id="SM00382"/>
    </source>
</evidence>
<name>A0ABM7NTB5_9VIRU</name>
<dbReference type="Proteomes" id="UP001321479">
    <property type="component" value="Segment"/>
</dbReference>
<proteinExistence type="inferred from homology"/>
<evidence type="ECO:0000256" key="1">
    <source>
        <dbReference type="ARBA" id="ARBA00007448"/>
    </source>
</evidence>
<dbReference type="PROSITE" id="PS00674">
    <property type="entry name" value="AAA"/>
    <property type="match status" value="1"/>
</dbReference>
<dbReference type="RefSeq" id="YP_010841977.1">
    <property type="nucleotide sequence ID" value="NC_079139.1"/>
</dbReference>
<dbReference type="SUPFAM" id="SSF52540">
    <property type="entry name" value="P-loop containing nucleoside triphosphate hydrolases"/>
    <property type="match status" value="1"/>
</dbReference>
<keyword evidence="4" id="KW-1185">Reference proteome</keyword>
<comment type="similarity">
    <text evidence="1">Belongs to the AAA ATPase family. BCS1 subfamily.</text>
</comment>